<dbReference type="Pfam" id="PF02792">
    <property type="entry name" value="Mago_nashi"/>
    <property type="match status" value="1"/>
</dbReference>
<dbReference type="Gene3D" id="3.30.1560.10">
    <property type="entry name" value="Mago nashi"/>
    <property type="match status" value="1"/>
</dbReference>
<comment type="similarity">
    <text evidence="2">Belongs to the mago nashi family.</text>
</comment>
<dbReference type="InterPro" id="IPR036605">
    <property type="entry name" value="Mago_nashi_sf"/>
</dbReference>
<keyword evidence="5" id="KW-1185">Reference proteome</keyword>
<reference evidence="5" key="3">
    <citation type="journal article" date="2018" name="Mol. Plant Microbe Interact.">
        <title>Genome sequence resources for the wheat stripe rust pathogen (Puccinia striiformis f. sp. tritici) and the barley stripe rust pathogen (Puccinia striiformis f. sp. hordei).</title>
        <authorList>
            <person name="Xia C."/>
            <person name="Wang M."/>
            <person name="Yin C."/>
            <person name="Cornejo O.E."/>
            <person name="Hulbert S.H."/>
            <person name="Chen X."/>
        </authorList>
    </citation>
    <scope>NUCLEOTIDE SEQUENCE [LARGE SCALE GENOMIC DNA]</scope>
    <source>
        <strain evidence="5">93TX-2</strain>
    </source>
</reference>
<dbReference type="EMBL" id="PKSM01000180">
    <property type="protein sequence ID" value="POW04758.1"/>
    <property type="molecule type" value="Genomic_DNA"/>
</dbReference>
<name>A0A2S4V5I1_9BASI</name>
<dbReference type="VEuPathDB" id="FungiDB:PSTT_05940"/>
<comment type="caution">
    <text evidence="4">The sequence shown here is derived from an EMBL/GenBank/DDBJ whole genome shotgun (WGS) entry which is preliminary data.</text>
</comment>
<organism evidence="4 5">
    <name type="scientific">Puccinia striiformis</name>
    <dbReference type="NCBI Taxonomy" id="27350"/>
    <lineage>
        <taxon>Eukaryota</taxon>
        <taxon>Fungi</taxon>
        <taxon>Dikarya</taxon>
        <taxon>Basidiomycota</taxon>
        <taxon>Pucciniomycotina</taxon>
        <taxon>Pucciniomycetes</taxon>
        <taxon>Pucciniales</taxon>
        <taxon>Pucciniaceae</taxon>
        <taxon>Puccinia</taxon>
    </lineage>
</organism>
<evidence type="ECO:0000256" key="1">
    <source>
        <dbReference type="ARBA" id="ARBA00004123"/>
    </source>
</evidence>
<dbReference type="GO" id="GO:0035145">
    <property type="term" value="C:exon-exon junction complex"/>
    <property type="evidence" value="ECO:0007669"/>
    <property type="project" value="InterPro"/>
</dbReference>
<accession>A0A2S4V5I1</accession>
<keyword evidence="3" id="KW-0539">Nucleus</keyword>
<dbReference type="AlphaFoldDB" id="A0A2S4V5I1"/>
<reference evidence="4 5" key="1">
    <citation type="submission" date="2017-12" db="EMBL/GenBank/DDBJ databases">
        <title>Gene loss provides genomic basis for host adaptation in cereal stripe rust fungi.</title>
        <authorList>
            <person name="Xia C."/>
        </authorList>
    </citation>
    <scope>NUCLEOTIDE SEQUENCE [LARGE SCALE GENOMIC DNA]</scope>
    <source>
        <strain evidence="4 5">93TX-2</strain>
    </source>
</reference>
<evidence type="ECO:0000256" key="2">
    <source>
        <dbReference type="ARBA" id="ARBA00009270"/>
    </source>
</evidence>
<protein>
    <submittedName>
        <fullName evidence="4">Uncharacterized protein</fullName>
    </submittedName>
</protein>
<dbReference type="Proteomes" id="UP000238274">
    <property type="component" value="Unassembled WGS sequence"/>
</dbReference>
<reference evidence="5" key="2">
    <citation type="journal article" date="2018" name="BMC Genomics">
        <title>Genomic insights into host adaptation between the wheat stripe rust pathogen (Puccinia striiformis f. sp. tritici) and the barley stripe rust pathogen (Puccinia striiformis f. sp. hordei).</title>
        <authorList>
            <person name="Xia C."/>
            <person name="Wang M."/>
            <person name="Yin C."/>
            <person name="Cornejo O.E."/>
            <person name="Hulbert S.H."/>
            <person name="Chen X."/>
        </authorList>
    </citation>
    <scope>NUCLEOTIDE SEQUENCE [LARGE SCALE GENOMIC DNA]</scope>
    <source>
        <strain evidence="5">93TX-2</strain>
    </source>
</reference>
<evidence type="ECO:0000313" key="5">
    <source>
        <dbReference type="Proteomes" id="UP000238274"/>
    </source>
</evidence>
<sequence length="173" mass="19389">MGRYGHEFPEFEFSKGRLRYANNSKLVHTSTFLRLVWLSPLTISELKQIVAESEIIKEDDHNWPKKNVVGKQELEVRLTDTHISFETAKIGVLVDVQGSVEFHIPLKGMWISTFCSKECGFPQEKELVELVSIGGREPGELVFISGRELVFIGGRELDFIGGNGAGGAGFYWG</sequence>
<dbReference type="GO" id="GO:0008380">
    <property type="term" value="P:RNA splicing"/>
    <property type="evidence" value="ECO:0007669"/>
    <property type="project" value="InterPro"/>
</dbReference>
<dbReference type="InterPro" id="IPR004023">
    <property type="entry name" value="Mago_nashi"/>
</dbReference>
<comment type="subcellular location">
    <subcellularLocation>
        <location evidence="1">Nucleus</location>
    </subcellularLocation>
</comment>
<evidence type="ECO:0000256" key="3">
    <source>
        <dbReference type="ARBA" id="ARBA00023242"/>
    </source>
</evidence>
<dbReference type="PANTHER" id="PTHR12638">
    <property type="entry name" value="PROTEIN MAGO NASHI HOMOLOG"/>
    <property type="match status" value="1"/>
</dbReference>
<dbReference type="VEuPathDB" id="FungiDB:PSHT_11094"/>
<dbReference type="PANTHER" id="PTHR12638:SF0">
    <property type="entry name" value="MAGO HOMOLOG, EXON JUNCTION COMPLEX SUBUNIT-RELATED"/>
    <property type="match status" value="1"/>
</dbReference>
<dbReference type="OrthoDB" id="6495301at2759"/>
<evidence type="ECO:0000313" key="4">
    <source>
        <dbReference type="EMBL" id="POW04758.1"/>
    </source>
</evidence>
<proteinExistence type="inferred from homology"/>
<dbReference type="SUPFAM" id="SSF89817">
    <property type="entry name" value="Mago nashi protein"/>
    <property type="match status" value="1"/>
</dbReference>
<gene>
    <name evidence="4" type="ORF">PSHT_11094</name>
</gene>